<sequence length="205" mass="22512">MLLAAAVSSGCSEAEKAGEATAEQAVNPSATEPAEQQSDAATVEYREVQWEELIPKDDLDALLNPPDYLANIVEGSEQDIMPAGPASGSEVGSTMDRYQQAMISTKIKPEFDRQQVRIPGFVVPLEFDDNQTITSFLLVPFFGACIHLPPPPPNQVVYAEFPEGFQVNALYDPFYIEGELRTLLEETAQGTAAYSMKVKRVYPYD</sequence>
<gene>
    <name evidence="2" type="ORF">AWR36_003715</name>
</gene>
<dbReference type="InterPro" id="IPR021727">
    <property type="entry name" value="DUF3299"/>
</dbReference>
<keyword evidence="3" id="KW-1185">Reference proteome</keyword>
<comment type="caution">
    <text evidence="2">The sequence shown here is derived from an EMBL/GenBank/DDBJ whole genome shotgun (WGS) entry which is preliminary data.</text>
</comment>
<dbReference type="EMBL" id="LRFG02000001">
    <property type="protein sequence ID" value="PCO07124.1"/>
    <property type="molecule type" value="Genomic_DNA"/>
</dbReference>
<proteinExistence type="predicted"/>
<name>A0ABX4I3W5_9GAMM</name>
<dbReference type="Pfam" id="PF11736">
    <property type="entry name" value="DUF3299"/>
    <property type="match status" value="1"/>
</dbReference>
<reference evidence="2" key="1">
    <citation type="submission" date="2017-08" db="EMBL/GenBank/DDBJ databases">
        <title>Microbulbifer marisrubri sp. nov., a halophilic alphaproteobacterium isolated from marine sediment of the Yellow Sea, China.</title>
        <authorList>
            <person name="Zhang G."/>
            <person name="Xiong Q."/>
        </authorList>
    </citation>
    <scope>NUCLEOTIDE SEQUENCE [LARGE SCALE GENOMIC DNA]</scope>
    <source>
        <strain evidence="2">WRN-8</strain>
    </source>
</reference>
<dbReference type="Proteomes" id="UP000218427">
    <property type="component" value="Unassembled WGS sequence"/>
</dbReference>
<accession>A0ABX4I3W5</accession>
<evidence type="ECO:0000256" key="1">
    <source>
        <dbReference type="SAM" id="MobiDB-lite"/>
    </source>
</evidence>
<feature type="region of interest" description="Disordered" evidence="1">
    <location>
        <begin position="1"/>
        <end position="44"/>
    </location>
</feature>
<evidence type="ECO:0000313" key="2">
    <source>
        <dbReference type="EMBL" id="PCO07124.1"/>
    </source>
</evidence>
<organism evidence="2 3">
    <name type="scientific">Microbulbifer flavimaris</name>
    <dbReference type="NCBI Taxonomy" id="1781068"/>
    <lineage>
        <taxon>Bacteria</taxon>
        <taxon>Pseudomonadati</taxon>
        <taxon>Pseudomonadota</taxon>
        <taxon>Gammaproteobacteria</taxon>
        <taxon>Cellvibrionales</taxon>
        <taxon>Microbulbiferaceae</taxon>
        <taxon>Microbulbifer</taxon>
    </lineage>
</organism>
<feature type="compositionally biased region" description="Polar residues" evidence="1">
    <location>
        <begin position="24"/>
        <end position="40"/>
    </location>
</feature>
<dbReference type="Gene3D" id="2.40.50.870">
    <property type="entry name" value="Protein of unknown function (DUF3299)"/>
    <property type="match status" value="1"/>
</dbReference>
<evidence type="ECO:0000313" key="3">
    <source>
        <dbReference type="Proteomes" id="UP000218427"/>
    </source>
</evidence>
<protein>
    <submittedName>
        <fullName evidence="2">DUF3299 domain-containing protein</fullName>
    </submittedName>
</protein>